<evidence type="ECO:0000313" key="1">
    <source>
        <dbReference type="EMBL" id="KXT40143.1"/>
    </source>
</evidence>
<evidence type="ECO:0000313" key="2">
    <source>
        <dbReference type="Proteomes" id="UP000070319"/>
    </source>
</evidence>
<gene>
    <name evidence="1" type="ORF">HMPREF2531_05477</name>
</gene>
<dbReference type="RefSeq" id="WP_061438424.1">
    <property type="nucleotide sequence ID" value="NZ_KQ968743.1"/>
</dbReference>
<sequence>MLNIDFNNIRSINGSANEGFEEFVCQLARREEIPCTKTFVRKGKPDGGVECYWTLEDGSIVAWQAKYFCKAFDDSQYQQIDRSVKEALDSHPNLRRYVIAVPTDPSDAHVAGRMSMKERIDGYVERWSKINSHVTFDFWWASDLIERLQKSSNQGLLRFWFGKHEFSDEDMMRFNAGSIKDLGKRYTPKLNIEVEPVQYFEVLSRGSSLRHFFDKELIIAEDTCRKIEKDKYCQDIINLVESVRNAIKQIKEININGIDKIPLNELLSALMLLGETVQDIANSIVEKESVTEEENRTSSNIFELGINILRVHNDLHQDIMRLVNDPILILEGDAGVGKSHLMADTVQRRQKENLFSLFFLGQKFVTDEEPFTQIMRMLSFSSSSEELLETLEAKAESTGHRIIIFIDAINEGHGLAIWQSNIRSFIDKIRQHPWLGLVLSIRTSYQPAILPWEEFGNDYCVWARHYGFGANTQKAVQLYFKEYGILYPSVPLLNPEFKNPLFLHLFCEGMKNNGYKKIPDGVKGITSIMNLFFDGIEKSLRKAKHYSPSIKCVDKTVHKYIEFTAKEGRHEMPIDTAIEIFSDIYPRVFTEGELLDCLISEGVFSKNVFYNTVDKYEECIYFTYERFENFLQAEYLIDKLQFDDKALEEYVLTIKSPYIVGGLLESLAILLPERKGIELYDSLPNFHSNKAIINAVLSSLIWREERTIDSHLDTYFAEFVSNEQFRDRFIRTVIEVAFNPGNYYNADYLHKMLEPMRLADRDAMWTPTLYRIYSNQDEIIKDIINWAWDESDKVNMDEESAELGATLLSWFLASTNRQLRDTATKALVQLLHNRMQVLIPLLEKFSKVDDPYIHERLYGVALGCAVRSKSKEYLASLCQYIYSSVFNVEGEVYPHILLRDYARNVIEYAIFIGERLNIDINKIRPPYNSSFDYTYVSDEEIKSILDECGEYKNSPGMCNMLTSMFTEHSAIGLYGDFGRYTFQSALSNWKIDAERLSNVAIKLIIDKHGYREDKHGTFDQKIGSGRGRSTIPNERIGKKYQWLALHELLARVADNFEKLEYSWSDNVVEYEGTWEPTVRDIDPTTLVRVNENRQNSDLKEDFWWYGGKYANWQHEMPDWLNIKDDIPAAEPIIELTDADGCDWLALECYPEWNEPHGKDCIYKRLWYQVRSCIIDEDKFPLVYKWAVKQNFGGRWMPECSDKYELFYREYYWSPAYKHFDTEGLTKRGIYDKKTNRFITHAEITTIGYLWEAEEDYSKETSFYCLMPSKQLFDGLRMQYADEEGIFLNEKGKVICFDAGVVEKSKNYLLVRKDALLDYLKTHHKKILWYVLGEKNIIGLHSYNNIPNLPMWLVVSGTYTLDEEGKVTGCMRTSHER</sequence>
<dbReference type="Proteomes" id="UP000070319">
    <property type="component" value="Unassembled WGS sequence"/>
</dbReference>
<organism evidence="1">
    <name type="scientific">Bacteroides intestinalis</name>
    <dbReference type="NCBI Taxonomy" id="329854"/>
    <lineage>
        <taxon>Bacteria</taxon>
        <taxon>Pseudomonadati</taxon>
        <taxon>Bacteroidota</taxon>
        <taxon>Bacteroidia</taxon>
        <taxon>Bacteroidales</taxon>
        <taxon>Bacteroidaceae</taxon>
        <taxon>Bacteroides</taxon>
    </lineage>
</organism>
<proteinExistence type="predicted"/>
<accession>A0A139KLS9</accession>
<dbReference type="InterPro" id="IPR027417">
    <property type="entry name" value="P-loop_NTPase"/>
</dbReference>
<evidence type="ECO:0008006" key="3">
    <source>
        <dbReference type="Google" id="ProtNLM"/>
    </source>
</evidence>
<reference evidence="1 2" key="1">
    <citation type="submission" date="2016-02" db="EMBL/GenBank/DDBJ databases">
        <authorList>
            <person name="Wen L."/>
            <person name="He K."/>
            <person name="Yang H."/>
        </authorList>
    </citation>
    <scope>NUCLEOTIDE SEQUENCE [LARGE SCALE GENOMIC DNA]</scope>
    <source>
        <strain evidence="1 2">KLE1704</strain>
    </source>
</reference>
<protein>
    <recommendedName>
        <fullName evidence="3">ATP-binding protein</fullName>
    </recommendedName>
</protein>
<name>A0A139KLS9_9BACE</name>
<dbReference type="Gene3D" id="3.40.50.300">
    <property type="entry name" value="P-loop containing nucleotide triphosphate hydrolases"/>
    <property type="match status" value="1"/>
</dbReference>
<comment type="caution">
    <text evidence="1">The sequence shown here is derived from an EMBL/GenBank/DDBJ whole genome shotgun (WGS) entry which is preliminary data.</text>
</comment>
<dbReference type="PATRIC" id="fig|329854.7.peg.5550"/>
<dbReference type="EMBL" id="LTDF01000180">
    <property type="protein sequence ID" value="KXT40143.1"/>
    <property type="molecule type" value="Genomic_DNA"/>
</dbReference>